<dbReference type="EMBL" id="JBICBT010001381">
    <property type="protein sequence ID" value="KAL3070518.1"/>
    <property type="molecule type" value="Genomic_DNA"/>
</dbReference>
<proteinExistence type="predicted"/>
<dbReference type="SMART" id="SM00449">
    <property type="entry name" value="SPRY"/>
    <property type="match status" value="1"/>
</dbReference>
<dbReference type="GO" id="GO:0005634">
    <property type="term" value="C:nucleus"/>
    <property type="evidence" value="ECO:0007669"/>
    <property type="project" value="UniProtKB-SubCell"/>
</dbReference>
<evidence type="ECO:0000313" key="8">
    <source>
        <dbReference type="Proteomes" id="UP001620626"/>
    </source>
</evidence>
<dbReference type="CDD" id="cd12885">
    <property type="entry name" value="SPRY_RanBP_like"/>
    <property type="match status" value="1"/>
</dbReference>
<dbReference type="PANTHER" id="PTHR10598">
    <property type="entry name" value="SET1/ASH2 HISTONE METHYLTRANSFERASE COMPLEX SUBUNIT ASH2"/>
    <property type="match status" value="1"/>
</dbReference>
<dbReference type="InterPro" id="IPR037353">
    <property type="entry name" value="ASH2"/>
</dbReference>
<accession>A0ABD2HR50</accession>
<evidence type="ECO:0000313" key="6">
    <source>
        <dbReference type="EMBL" id="KAL3070518.1"/>
    </source>
</evidence>
<evidence type="ECO:0000256" key="3">
    <source>
        <dbReference type="SAM" id="Coils"/>
    </source>
</evidence>
<organism evidence="7 8">
    <name type="scientific">Heterodera trifolii</name>
    <dbReference type="NCBI Taxonomy" id="157864"/>
    <lineage>
        <taxon>Eukaryota</taxon>
        <taxon>Metazoa</taxon>
        <taxon>Ecdysozoa</taxon>
        <taxon>Nematoda</taxon>
        <taxon>Chromadorea</taxon>
        <taxon>Rhabditida</taxon>
        <taxon>Tylenchina</taxon>
        <taxon>Tylenchomorpha</taxon>
        <taxon>Tylenchoidea</taxon>
        <taxon>Heteroderidae</taxon>
        <taxon>Heteroderinae</taxon>
        <taxon>Heterodera</taxon>
    </lineage>
</organism>
<comment type="subcellular location">
    <subcellularLocation>
        <location evidence="1">Nucleus</location>
    </subcellularLocation>
</comment>
<reference evidence="7 8" key="1">
    <citation type="submission" date="2024-10" db="EMBL/GenBank/DDBJ databases">
        <authorList>
            <person name="Kim D."/>
        </authorList>
    </citation>
    <scope>NUCLEOTIDE SEQUENCE [LARGE SCALE GENOMIC DNA]</scope>
    <source>
        <strain evidence="7">BH-2024</strain>
    </source>
</reference>
<evidence type="ECO:0000256" key="1">
    <source>
        <dbReference type="ARBA" id="ARBA00004123"/>
    </source>
</evidence>
<dbReference type="Gene3D" id="2.60.120.920">
    <property type="match status" value="1"/>
</dbReference>
<evidence type="ECO:0000259" key="5">
    <source>
        <dbReference type="PROSITE" id="PS50188"/>
    </source>
</evidence>
<feature type="domain" description="B30.2/SPRY" evidence="5">
    <location>
        <begin position="209"/>
        <end position="444"/>
    </location>
</feature>
<name>A0ABD2HR50_9BILA</name>
<keyword evidence="8" id="KW-1185">Reference proteome</keyword>
<evidence type="ECO:0000313" key="7">
    <source>
        <dbReference type="EMBL" id="KAL3070519.1"/>
    </source>
</evidence>
<dbReference type="EMBL" id="JBICBT010001381">
    <property type="protein sequence ID" value="KAL3070519.1"/>
    <property type="molecule type" value="Genomic_DNA"/>
</dbReference>
<dbReference type="InterPro" id="IPR044736">
    <property type="entry name" value="Gid1/RanBPM/SPLA_SPRY"/>
</dbReference>
<dbReference type="AlphaFoldDB" id="A0ABD2HR50"/>
<dbReference type="Pfam" id="PF00622">
    <property type="entry name" value="SPRY"/>
    <property type="match status" value="1"/>
</dbReference>
<protein>
    <recommendedName>
        <fullName evidence="5">B30.2/SPRY domain-containing protein</fullName>
    </recommendedName>
</protein>
<dbReference type="PANTHER" id="PTHR10598:SF0">
    <property type="entry name" value="SET1_ASH2 HISTONE METHYLTRANSFERASE COMPLEX SUBUNIT ASH2"/>
    <property type="match status" value="1"/>
</dbReference>
<dbReference type="InterPro" id="IPR001870">
    <property type="entry name" value="B30.2/SPRY"/>
</dbReference>
<dbReference type="InterPro" id="IPR043136">
    <property type="entry name" value="B30.2/SPRY_sf"/>
</dbReference>
<comment type="caution">
    <text evidence="7">The sequence shown here is derived from an EMBL/GenBank/DDBJ whole genome shotgun (WGS) entry which is preliminary data.</text>
</comment>
<dbReference type="PROSITE" id="PS50188">
    <property type="entry name" value="B302_SPRY"/>
    <property type="match status" value="1"/>
</dbReference>
<evidence type="ECO:0000256" key="4">
    <source>
        <dbReference type="SAM" id="MobiDB-lite"/>
    </source>
</evidence>
<keyword evidence="3" id="KW-0175">Coiled coil</keyword>
<feature type="region of interest" description="Disordered" evidence="4">
    <location>
        <begin position="163"/>
        <end position="187"/>
    </location>
</feature>
<gene>
    <name evidence="6" type="ORF">niasHT_032308</name>
    <name evidence="7" type="ORF">niasHT_032309</name>
</gene>
<dbReference type="SUPFAM" id="SSF49899">
    <property type="entry name" value="Concanavalin A-like lectins/glucanases"/>
    <property type="match status" value="1"/>
</dbReference>
<dbReference type="InterPro" id="IPR003877">
    <property type="entry name" value="SPRY_dom"/>
</dbReference>
<dbReference type="InterPro" id="IPR013320">
    <property type="entry name" value="ConA-like_dom_sf"/>
</dbReference>
<evidence type="ECO:0000256" key="2">
    <source>
        <dbReference type="ARBA" id="ARBA00023242"/>
    </source>
</evidence>
<feature type="region of interest" description="Disordered" evidence="4">
    <location>
        <begin position="1"/>
        <end position="23"/>
    </location>
</feature>
<dbReference type="Proteomes" id="UP001620626">
    <property type="component" value="Unassembled WGS sequence"/>
</dbReference>
<sequence>MSSSIGSPDTFFRSETDQEAAAAAGAEEVGNYEVFSWHGNLSDQLSAELFVTDQQLLKECREKLANSELRETKLLWNNGELNAENRALKAELEKQKRMTEHIELKAKVFNMEQEKQQFEKKYVSVDVFNSLVERIKQLENQQQKKEEGRNVCVGQLETFLAGEKQPKQQQKESVGQQQKKENVQQNMGGKCSVVDKNNVAGTSKGGGHSPTPAVVPVKMAKELPNWIQLNVWDATICHKDIEITGESQLTVNCKGNGFGWHSVFAKFPISKCCRPLMFYFEMKVTNLESFASIGFATKEMPLDGAIGQHLNSYGYRSDGSFGCNGISRPYKMAFGTMPMPFNAAIGQQRDLRYVGSANWAFPLEFVPVPMPSDGALAFQSPAFSTGDVVGCGVSLATRQIFLTKNGRRIDDYSFFATTPINSLFPCVSLWTGDKIEANFGPSFKFNLATL</sequence>
<feature type="coiled-coil region" evidence="3">
    <location>
        <begin position="78"/>
        <end position="148"/>
    </location>
</feature>
<keyword evidence="2" id="KW-0539">Nucleus</keyword>